<evidence type="ECO:0000313" key="3">
    <source>
        <dbReference type="Proteomes" id="UP000265926"/>
    </source>
</evidence>
<dbReference type="Pfam" id="PF00248">
    <property type="entry name" value="Aldo_ket_red"/>
    <property type="match status" value="1"/>
</dbReference>
<dbReference type="PANTHER" id="PTHR43312">
    <property type="entry name" value="D-THREO-ALDOSE 1-DEHYDROGENASE"/>
    <property type="match status" value="1"/>
</dbReference>
<name>A0A399SUF0_9BACT</name>
<dbReference type="Gene3D" id="3.20.20.100">
    <property type="entry name" value="NADP-dependent oxidoreductase domain"/>
    <property type="match status" value="1"/>
</dbReference>
<comment type="caution">
    <text evidence="2">The sequence shown here is derived from an EMBL/GenBank/DDBJ whole genome shotgun (WGS) entry which is preliminary data.</text>
</comment>
<dbReference type="EMBL" id="QWGR01000010">
    <property type="protein sequence ID" value="RIJ46978.1"/>
    <property type="molecule type" value="Genomic_DNA"/>
</dbReference>
<protein>
    <submittedName>
        <fullName evidence="2">Aldo/keto reductase</fullName>
    </submittedName>
</protein>
<dbReference type="InterPro" id="IPR036812">
    <property type="entry name" value="NAD(P)_OxRdtase_dom_sf"/>
</dbReference>
<dbReference type="Proteomes" id="UP000265926">
    <property type="component" value="Unassembled WGS sequence"/>
</dbReference>
<sequence length="325" mass="36032">MKKISRRKFIEHSVLGTAAISASGFLASCSDSGNSNQVPRRVLGKTGLEVSILSFGGGSQFCKNQGGEWEKIMEEAIQSGVNLFDTAPSYSIYKGDQALGSDERFGQILPPYRDKVTIATKLETRNPDEVKKEIEGSLSRMKTDYIDILLIHAIKDSDSVSEIEKGVYREMQKLKEEGVIRFIGFSSMDSAQRSKDLLDNLDMDVALLAMNATRYGDFAELALPAAIKQNTGVISMKVMRNIVGKDATPRELLEYAWGQDGVSSTLIAHYGIEPLRENIQLAKEYPGKFMASVDRRELEYRMAKYAGPHALCWAQPGYTDGEYIA</sequence>
<dbReference type="InterPro" id="IPR053135">
    <property type="entry name" value="AKR2_Oxidoreductase"/>
</dbReference>
<dbReference type="PANTHER" id="PTHR43312:SF1">
    <property type="entry name" value="NADP-DEPENDENT OXIDOREDUCTASE DOMAIN-CONTAINING PROTEIN"/>
    <property type="match status" value="1"/>
</dbReference>
<reference evidence="2 3" key="1">
    <citation type="submission" date="2018-08" db="EMBL/GenBank/DDBJ databases">
        <title>Pallidiluteibacterium maritimus gen. nov., sp. nov., isolated from coastal sediment.</title>
        <authorList>
            <person name="Zhou L.Y."/>
        </authorList>
    </citation>
    <scope>NUCLEOTIDE SEQUENCE [LARGE SCALE GENOMIC DNA]</scope>
    <source>
        <strain evidence="2 3">XSD2</strain>
    </source>
</reference>
<evidence type="ECO:0000259" key="1">
    <source>
        <dbReference type="Pfam" id="PF00248"/>
    </source>
</evidence>
<dbReference type="RefSeq" id="WP_119439019.1">
    <property type="nucleotide sequence ID" value="NZ_QWGR01000010.1"/>
</dbReference>
<dbReference type="InterPro" id="IPR023210">
    <property type="entry name" value="NADP_OxRdtase_dom"/>
</dbReference>
<evidence type="ECO:0000313" key="2">
    <source>
        <dbReference type="EMBL" id="RIJ46978.1"/>
    </source>
</evidence>
<proteinExistence type="predicted"/>
<accession>A0A399SUF0</accession>
<feature type="domain" description="NADP-dependent oxidoreductase" evidence="1">
    <location>
        <begin position="67"/>
        <end position="237"/>
    </location>
</feature>
<dbReference type="OrthoDB" id="9773828at2"/>
<dbReference type="CDD" id="cd19100">
    <property type="entry name" value="AKR_unchar"/>
    <property type="match status" value="1"/>
</dbReference>
<gene>
    <name evidence="2" type="ORF">D1614_16215</name>
</gene>
<dbReference type="AlphaFoldDB" id="A0A399SUF0"/>
<keyword evidence="3" id="KW-1185">Reference proteome</keyword>
<organism evidence="2 3">
    <name type="scientific">Maribellus luteus</name>
    <dbReference type="NCBI Taxonomy" id="2305463"/>
    <lineage>
        <taxon>Bacteria</taxon>
        <taxon>Pseudomonadati</taxon>
        <taxon>Bacteroidota</taxon>
        <taxon>Bacteroidia</taxon>
        <taxon>Marinilabiliales</taxon>
        <taxon>Prolixibacteraceae</taxon>
        <taxon>Maribellus</taxon>
    </lineage>
</organism>
<dbReference type="PROSITE" id="PS51257">
    <property type="entry name" value="PROKAR_LIPOPROTEIN"/>
    <property type="match status" value="1"/>
</dbReference>
<dbReference type="SUPFAM" id="SSF51430">
    <property type="entry name" value="NAD(P)-linked oxidoreductase"/>
    <property type="match status" value="1"/>
</dbReference>